<dbReference type="NCBIfam" id="TIGR00254">
    <property type="entry name" value="GGDEF"/>
    <property type="match status" value="1"/>
</dbReference>
<feature type="domain" description="GGDEF" evidence="3">
    <location>
        <begin position="206"/>
        <end position="326"/>
    </location>
</feature>
<keyword evidence="1" id="KW-1133">Transmembrane helix</keyword>
<dbReference type="InterPro" id="IPR000160">
    <property type="entry name" value="GGDEF_dom"/>
</dbReference>
<dbReference type="PROSITE" id="PS50883">
    <property type="entry name" value="EAL"/>
    <property type="match status" value="1"/>
</dbReference>
<feature type="transmembrane region" description="Helical" evidence="1">
    <location>
        <begin position="104"/>
        <end position="122"/>
    </location>
</feature>
<dbReference type="Proteomes" id="UP000555552">
    <property type="component" value="Unassembled WGS sequence"/>
</dbReference>
<dbReference type="SUPFAM" id="SSF141868">
    <property type="entry name" value="EAL domain-like"/>
    <property type="match status" value="1"/>
</dbReference>
<dbReference type="CDD" id="cd01949">
    <property type="entry name" value="GGDEF"/>
    <property type="match status" value="1"/>
</dbReference>
<dbReference type="InterPro" id="IPR035919">
    <property type="entry name" value="EAL_sf"/>
</dbReference>
<feature type="transmembrane region" description="Helical" evidence="1">
    <location>
        <begin position="76"/>
        <end position="97"/>
    </location>
</feature>
<sequence length="581" mass="59791">MQGRTRGPWAAGAVDGGPTPVAGASAGAVLLLGSLCALLSAVFPAAGQTPALLLAIAAATTVGGVALVLLRSVVTWTVLNAAVIAGELLLVAAAVDAAGDRSRLVAVTGLAVLGVLPSALLLRPRPAAVHLGVVVAVAVALRLLAPGGGTVVEAVYVAVALVAVAVLGVVLSRAVARADVDDLTQLPNRRALARALDAHVAAPPPAATSLAMLDLDGFKEVNDTHGHGAGDARLVAVARHLRARLPDGLLARIGGDEFVWVVEAGEDEARQRLEEATSGLPDGQRVSFGVAVLDASDSAATWRQRADADLYAAKRRRRGLLPASLDTPEAEELLRAITDGELVLRYQPVVDLGTGALTGVEALVRWQHPERGLLPPSTFLPLAEATGVVDLLGARVLRAACHEVREWQRRTGTTAGVAVNVSGAELASPAYPGRVLRALADSGLSASDLVLEVTETAFAEAPTMTASLAALRAAGVRVAVDDFGTGWSTLSRLDQLPVDVLKLDKSFVDRVVPGEGCTPVVDAVLAMARALDLEVTAEGVETAEQVCALRDAGCDAAQGYHLQRPVPLEDVELSARLRTAA</sequence>
<dbReference type="PROSITE" id="PS50887">
    <property type="entry name" value="GGDEF"/>
    <property type="match status" value="1"/>
</dbReference>
<proteinExistence type="predicted"/>
<dbReference type="Pfam" id="PF00563">
    <property type="entry name" value="EAL"/>
    <property type="match status" value="1"/>
</dbReference>
<dbReference type="Gene3D" id="3.20.20.450">
    <property type="entry name" value="EAL domain"/>
    <property type="match status" value="1"/>
</dbReference>
<dbReference type="SMART" id="SM00052">
    <property type="entry name" value="EAL"/>
    <property type="match status" value="1"/>
</dbReference>
<evidence type="ECO:0000259" key="3">
    <source>
        <dbReference type="PROSITE" id="PS50887"/>
    </source>
</evidence>
<dbReference type="PANTHER" id="PTHR33121">
    <property type="entry name" value="CYCLIC DI-GMP PHOSPHODIESTERASE PDEF"/>
    <property type="match status" value="1"/>
</dbReference>
<protein>
    <submittedName>
        <fullName evidence="4">Bifunctional diguanylate cyclase/phosphodiesterase</fullName>
    </submittedName>
</protein>
<name>A0A849BIB0_9ACTN</name>
<dbReference type="CDD" id="cd01948">
    <property type="entry name" value="EAL"/>
    <property type="match status" value="1"/>
</dbReference>
<feature type="domain" description="EAL" evidence="2">
    <location>
        <begin position="326"/>
        <end position="579"/>
    </location>
</feature>
<dbReference type="Gene3D" id="3.30.70.270">
    <property type="match status" value="1"/>
</dbReference>
<feature type="transmembrane region" description="Helical" evidence="1">
    <location>
        <begin position="154"/>
        <end position="176"/>
    </location>
</feature>
<dbReference type="SUPFAM" id="SSF55073">
    <property type="entry name" value="Nucleotide cyclase"/>
    <property type="match status" value="1"/>
</dbReference>
<dbReference type="Pfam" id="PF00990">
    <property type="entry name" value="GGDEF"/>
    <property type="match status" value="1"/>
</dbReference>
<dbReference type="InterPro" id="IPR050706">
    <property type="entry name" value="Cyclic-di-GMP_PDE-like"/>
</dbReference>
<dbReference type="GO" id="GO:0071111">
    <property type="term" value="F:cyclic-guanylate-specific phosphodiesterase activity"/>
    <property type="evidence" value="ECO:0007669"/>
    <property type="project" value="InterPro"/>
</dbReference>
<reference evidence="4 5" key="1">
    <citation type="submission" date="2020-05" db="EMBL/GenBank/DDBJ databases">
        <title>MicrobeNet Type strains.</title>
        <authorList>
            <person name="Nicholson A.C."/>
        </authorList>
    </citation>
    <scope>NUCLEOTIDE SEQUENCE [LARGE SCALE GENOMIC DNA]</scope>
    <source>
        <strain evidence="4 5">JCM 14547</strain>
    </source>
</reference>
<evidence type="ECO:0000313" key="4">
    <source>
        <dbReference type="EMBL" id="NNH22331.1"/>
    </source>
</evidence>
<dbReference type="RefSeq" id="WP_171202181.1">
    <property type="nucleotide sequence ID" value="NZ_BAAANP010000002.1"/>
</dbReference>
<dbReference type="InterPro" id="IPR029787">
    <property type="entry name" value="Nucleotide_cyclase"/>
</dbReference>
<dbReference type="EMBL" id="JABEMA010000034">
    <property type="protein sequence ID" value="NNH22331.1"/>
    <property type="molecule type" value="Genomic_DNA"/>
</dbReference>
<organism evidence="4 5">
    <name type="scientific">Pseudokineococcus marinus</name>
    <dbReference type="NCBI Taxonomy" id="351215"/>
    <lineage>
        <taxon>Bacteria</taxon>
        <taxon>Bacillati</taxon>
        <taxon>Actinomycetota</taxon>
        <taxon>Actinomycetes</taxon>
        <taxon>Kineosporiales</taxon>
        <taxon>Kineosporiaceae</taxon>
        <taxon>Pseudokineococcus</taxon>
    </lineage>
</organism>
<evidence type="ECO:0000256" key="1">
    <source>
        <dbReference type="SAM" id="Phobius"/>
    </source>
</evidence>
<feature type="transmembrane region" description="Helical" evidence="1">
    <location>
        <begin position="128"/>
        <end position="145"/>
    </location>
</feature>
<feature type="transmembrane region" description="Helical" evidence="1">
    <location>
        <begin position="50"/>
        <end position="70"/>
    </location>
</feature>
<evidence type="ECO:0000313" key="5">
    <source>
        <dbReference type="Proteomes" id="UP000555552"/>
    </source>
</evidence>
<feature type="transmembrane region" description="Helical" evidence="1">
    <location>
        <begin position="20"/>
        <end position="43"/>
    </location>
</feature>
<keyword evidence="5" id="KW-1185">Reference proteome</keyword>
<gene>
    <name evidence="4" type="ORF">HLB09_04365</name>
</gene>
<dbReference type="InterPro" id="IPR043128">
    <property type="entry name" value="Rev_trsase/Diguanyl_cyclase"/>
</dbReference>
<keyword evidence="1" id="KW-0472">Membrane</keyword>
<keyword evidence="1" id="KW-0812">Transmembrane</keyword>
<evidence type="ECO:0000259" key="2">
    <source>
        <dbReference type="PROSITE" id="PS50883"/>
    </source>
</evidence>
<dbReference type="AlphaFoldDB" id="A0A849BIB0"/>
<comment type="caution">
    <text evidence="4">The sequence shown here is derived from an EMBL/GenBank/DDBJ whole genome shotgun (WGS) entry which is preliminary data.</text>
</comment>
<dbReference type="PANTHER" id="PTHR33121:SF79">
    <property type="entry name" value="CYCLIC DI-GMP PHOSPHODIESTERASE PDED-RELATED"/>
    <property type="match status" value="1"/>
</dbReference>
<dbReference type="InterPro" id="IPR001633">
    <property type="entry name" value="EAL_dom"/>
</dbReference>
<accession>A0A849BIB0</accession>
<dbReference type="SMART" id="SM00267">
    <property type="entry name" value="GGDEF"/>
    <property type="match status" value="1"/>
</dbReference>